<evidence type="ECO:0000313" key="4">
    <source>
        <dbReference type="Proteomes" id="UP000824976"/>
    </source>
</evidence>
<evidence type="ECO:0000313" key="3">
    <source>
        <dbReference type="Proteomes" id="UP000500801"/>
    </source>
</evidence>
<dbReference type="AlphaFoldDB" id="A0AAE6YZT3"/>
<sequence>MSGRHYDDKKGANPIIFYLATSQKTGNTVWHDAAILVISPADNQPVMLINHRKAGFSSHQGYLLCMIVVGDDRCSVMRRFSLFRGGSHDRQ</sequence>
<reference evidence="1 3" key="1">
    <citation type="submission" date="2018-11" db="EMBL/GenBank/DDBJ databases">
        <title>Complete genome sequence of Dickeya zeae strain CE1 infecting Canna edulis Ker-Gawl. in China.</title>
        <authorList>
            <person name="Zhang J."/>
            <person name="Lin B."/>
            <person name="Shen H."/>
            <person name="Jiang S."/>
            <person name="Pu X."/>
            <person name="Sun D."/>
        </authorList>
    </citation>
    <scope>NUCLEOTIDE SEQUENCE [LARGE SCALE GENOMIC DNA]</scope>
    <source>
        <strain evidence="1 3">CE1</strain>
    </source>
</reference>
<evidence type="ECO:0000313" key="1">
    <source>
        <dbReference type="EMBL" id="QIZ51449.1"/>
    </source>
</evidence>
<accession>A0AAE6YZT3</accession>
<evidence type="ECO:0000313" key="2">
    <source>
        <dbReference type="EMBL" id="QYM91302.1"/>
    </source>
</evidence>
<reference evidence="2 4" key="2">
    <citation type="submission" date="2019-06" db="EMBL/GenBank/DDBJ databases">
        <title>Complete genome of Dickeya zeae PL65.</title>
        <authorList>
            <person name="Boluk G."/>
            <person name="Arif M."/>
        </authorList>
    </citation>
    <scope>NUCLEOTIDE SEQUENCE [LARGE SCALE GENOMIC DNA]</scope>
    <source>
        <strain evidence="2 4">PL65</strain>
    </source>
</reference>
<organism evidence="1 3">
    <name type="scientific">Dickeya zeae</name>
    <dbReference type="NCBI Taxonomy" id="204042"/>
    <lineage>
        <taxon>Bacteria</taxon>
        <taxon>Pseudomonadati</taxon>
        <taxon>Pseudomonadota</taxon>
        <taxon>Gammaproteobacteria</taxon>
        <taxon>Enterobacterales</taxon>
        <taxon>Pectobacteriaceae</taxon>
        <taxon>Dickeya</taxon>
    </lineage>
</organism>
<dbReference type="Proteomes" id="UP000500801">
    <property type="component" value="Chromosome"/>
</dbReference>
<dbReference type="EMBL" id="CP040817">
    <property type="protein sequence ID" value="QYM91302.1"/>
    <property type="molecule type" value="Genomic_DNA"/>
</dbReference>
<gene>
    <name evidence="1" type="ORF">DWG24_12070</name>
    <name evidence="2" type="ORF">FGI21_05100</name>
</gene>
<keyword evidence="4" id="KW-1185">Reference proteome</keyword>
<proteinExistence type="predicted"/>
<dbReference type="Proteomes" id="UP000824976">
    <property type="component" value="Chromosome"/>
</dbReference>
<name>A0AAE6YZT3_9GAMM</name>
<dbReference type="EMBL" id="CP033622">
    <property type="protein sequence ID" value="QIZ51449.1"/>
    <property type="molecule type" value="Genomic_DNA"/>
</dbReference>
<protein>
    <submittedName>
        <fullName evidence="1">Uncharacterized protein</fullName>
    </submittedName>
</protein>